<feature type="region of interest" description="Disordered" evidence="1">
    <location>
        <begin position="1"/>
        <end position="35"/>
    </location>
</feature>
<dbReference type="Gramene" id="PAN08107">
    <property type="protein sequence ID" value="PAN08107"/>
    <property type="gene ID" value="PAHAL_1G388100"/>
</dbReference>
<feature type="region of interest" description="Disordered" evidence="1">
    <location>
        <begin position="59"/>
        <end position="85"/>
    </location>
</feature>
<dbReference type="Proteomes" id="UP000243499">
    <property type="component" value="Chromosome 1"/>
</dbReference>
<reference evidence="2" key="1">
    <citation type="submission" date="2018-04" db="EMBL/GenBank/DDBJ databases">
        <title>WGS assembly of Panicum hallii.</title>
        <authorList>
            <person name="Lovell J."/>
            <person name="Jenkins J."/>
            <person name="Lowry D."/>
            <person name="Mamidi S."/>
            <person name="Sreedasyam A."/>
            <person name="Weng X."/>
            <person name="Barry K."/>
            <person name="Bonette J."/>
            <person name="Campitelli B."/>
            <person name="Daum C."/>
            <person name="Gordon S."/>
            <person name="Gould B."/>
            <person name="Lipzen A."/>
            <person name="Macqueen A."/>
            <person name="Palacio-Mejia J."/>
            <person name="Plott C."/>
            <person name="Shakirov E."/>
            <person name="Shu S."/>
            <person name="Yoshinaga Y."/>
            <person name="Zane M."/>
            <person name="Rokhsar D."/>
            <person name="Grimwood J."/>
            <person name="Schmutz J."/>
            <person name="Juenger T."/>
        </authorList>
    </citation>
    <scope>NUCLEOTIDE SEQUENCE [LARGE SCALE GENOMIC DNA]</scope>
    <source>
        <strain evidence="2">FIL2</strain>
    </source>
</reference>
<name>A0A2S3GT92_9POAL</name>
<accession>A0A2S3GT92</accession>
<feature type="compositionally biased region" description="Low complexity" evidence="1">
    <location>
        <begin position="101"/>
        <end position="113"/>
    </location>
</feature>
<sequence length="130" mass="13537">MQASMDPPHAKAEAAAAAVTAPTPPRPGKAEKGAKATTLLDVEEVEWITRELERLLAREQSGADAGAGGRHCRKRAKLSPAPKRGGFLADLLGRHAVSICSGDGTAADSSAARAGRRRGGRGSFREVEKV</sequence>
<feature type="region of interest" description="Disordered" evidence="1">
    <location>
        <begin position="101"/>
        <end position="130"/>
    </location>
</feature>
<evidence type="ECO:0000313" key="2">
    <source>
        <dbReference type="EMBL" id="PAN08107.1"/>
    </source>
</evidence>
<dbReference type="EMBL" id="CM008046">
    <property type="protein sequence ID" value="PAN08107.1"/>
    <property type="molecule type" value="Genomic_DNA"/>
</dbReference>
<gene>
    <name evidence="2" type="ORF">PAHAL_1G388100</name>
</gene>
<evidence type="ECO:0000256" key="1">
    <source>
        <dbReference type="SAM" id="MobiDB-lite"/>
    </source>
</evidence>
<organism evidence="2">
    <name type="scientific">Panicum hallii</name>
    <dbReference type="NCBI Taxonomy" id="206008"/>
    <lineage>
        <taxon>Eukaryota</taxon>
        <taxon>Viridiplantae</taxon>
        <taxon>Streptophyta</taxon>
        <taxon>Embryophyta</taxon>
        <taxon>Tracheophyta</taxon>
        <taxon>Spermatophyta</taxon>
        <taxon>Magnoliopsida</taxon>
        <taxon>Liliopsida</taxon>
        <taxon>Poales</taxon>
        <taxon>Poaceae</taxon>
        <taxon>PACMAD clade</taxon>
        <taxon>Panicoideae</taxon>
        <taxon>Panicodae</taxon>
        <taxon>Paniceae</taxon>
        <taxon>Panicinae</taxon>
        <taxon>Panicum</taxon>
        <taxon>Panicum sect. Panicum</taxon>
    </lineage>
</organism>
<protein>
    <submittedName>
        <fullName evidence="2">Uncharacterized protein</fullName>
    </submittedName>
</protein>
<proteinExistence type="predicted"/>
<dbReference type="AlphaFoldDB" id="A0A2S3GT92"/>